<dbReference type="Gene3D" id="3.40.50.300">
    <property type="entry name" value="P-loop containing nucleotide triphosphate hydrolases"/>
    <property type="match status" value="3"/>
</dbReference>
<name>A0AAD2FNA3_9STRA</name>
<organism evidence="4 5">
    <name type="scientific">Cylindrotheca closterium</name>
    <dbReference type="NCBI Taxonomy" id="2856"/>
    <lineage>
        <taxon>Eukaryota</taxon>
        <taxon>Sar</taxon>
        <taxon>Stramenopiles</taxon>
        <taxon>Ochrophyta</taxon>
        <taxon>Bacillariophyta</taxon>
        <taxon>Bacillariophyceae</taxon>
        <taxon>Bacillariophycidae</taxon>
        <taxon>Bacillariales</taxon>
        <taxon>Bacillariaceae</taxon>
        <taxon>Cylindrotheca</taxon>
    </lineage>
</organism>
<keyword evidence="2" id="KW-0732">Signal</keyword>
<keyword evidence="1" id="KW-0175">Coiled coil</keyword>
<dbReference type="SUPFAM" id="SSF52540">
    <property type="entry name" value="P-loop containing nucleoside triphosphate hydrolases"/>
    <property type="match status" value="3"/>
</dbReference>
<dbReference type="PANTHER" id="PTHR10803:SF0">
    <property type="entry name" value="ATPASE GET3B"/>
    <property type="match status" value="1"/>
</dbReference>
<feature type="chain" id="PRO_5041910133" description="ArsA/GET3 Anion-transporting ATPase-like domain-containing protein" evidence="2">
    <location>
        <begin position="21"/>
        <end position="943"/>
    </location>
</feature>
<feature type="signal peptide" evidence="2">
    <location>
        <begin position="1"/>
        <end position="20"/>
    </location>
</feature>
<evidence type="ECO:0000256" key="1">
    <source>
        <dbReference type="SAM" id="Coils"/>
    </source>
</evidence>
<protein>
    <recommendedName>
        <fullName evidence="3">ArsA/GET3 Anion-transporting ATPase-like domain-containing protein</fullName>
    </recommendedName>
</protein>
<dbReference type="EMBL" id="CAKOGP040001721">
    <property type="protein sequence ID" value="CAJ1946987.1"/>
    <property type="molecule type" value="Genomic_DNA"/>
</dbReference>
<keyword evidence="5" id="KW-1185">Reference proteome</keyword>
<dbReference type="InterPro" id="IPR003442">
    <property type="entry name" value="T6A_TsaE"/>
</dbReference>
<evidence type="ECO:0000313" key="4">
    <source>
        <dbReference type="EMBL" id="CAJ1946987.1"/>
    </source>
</evidence>
<feature type="coiled-coil region" evidence="1">
    <location>
        <begin position="262"/>
        <end position="289"/>
    </location>
</feature>
<dbReference type="GO" id="GO:0043529">
    <property type="term" value="C:GET complex"/>
    <property type="evidence" value="ECO:0007669"/>
    <property type="project" value="TreeGrafter"/>
</dbReference>
<dbReference type="Pfam" id="PF02374">
    <property type="entry name" value="ArsA_ATPase"/>
    <property type="match status" value="2"/>
</dbReference>
<dbReference type="Proteomes" id="UP001295423">
    <property type="component" value="Unassembled WGS sequence"/>
</dbReference>
<dbReference type="PANTHER" id="PTHR10803">
    <property type="entry name" value="ARSENICAL PUMP-DRIVING ATPASE ARSENITE-TRANSLOCATING ATPASE"/>
    <property type="match status" value="1"/>
</dbReference>
<dbReference type="GO" id="GO:0005524">
    <property type="term" value="F:ATP binding"/>
    <property type="evidence" value="ECO:0007669"/>
    <property type="project" value="InterPro"/>
</dbReference>
<dbReference type="NCBIfam" id="TIGR00150">
    <property type="entry name" value="T6A_YjeE"/>
    <property type="match status" value="1"/>
</dbReference>
<evidence type="ECO:0000259" key="3">
    <source>
        <dbReference type="Pfam" id="PF02374"/>
    </source>
</evidence>
<dbReference type="NCBIfam" id="TIGR00345">
    <property type="entry name" value="GET3_arsA_TRC40"/>
    <property type="match status" value="2"/>
</dbReference>
<dbReference type="InterPro" id="IPR016300">
    <property type="entry name" value="ATPase_ArsA/GET3"/>
</dbReference>
<reference evidence="4" key="1">
    <citation type="submission" date="2023-08" db="EMBL/GenBank/DDBJ databases">
        <authorList>
            <person name="Audoor S."/>
            <person name="Bilcke G."/>
        </authorList>
    </citation>
    <scope>NUCLEOTIDE SEQUENCE</scope>
</reference>
<dbReference type="InterPro" id="IPR025723">
    <property type="entry name" value="ArsA/GET3_ATPase-like"/>
</dbReference>
<dbReference type="GO" id="GO:0002949">
    <property type="term" value="P:tRNA threonylcarbamoyladenosine modification"/>
    <property type="evidence" value="ECO:0007669"/>
    <property type="project" value="InterPro"/>
</dbReference>
<dbReference type="Pfam" id="PF02367">
    <property type="entry name" value="TsaE"/>
    <property type="match status" value="1"/>
</dbReference>
<dbReference type="InterPro" id="IPR027417">
    <property type="entry name" value="P-loop_NTPase"/>
</dbReference>
<dbReference type="AlphaFoldDB" id="A0AAD2FNA3"/>
<dbReference type="CDD" id="cd02035">
    <property type="entry name" value="ArsA"/>
    <property type="match status" value="2"/>
</dbReference>
<feature type="domain" description="ArsA/GET3 Anion-transporting ATPase-like" evidence="3">
    <location>
        <begin position="425"/>
        <end position="762"/>
    </location>
</feature>
<accession>A0AAD2FNA3</accession>
<evidence type="ECO:0000313" key="5">
    <source>
        <dbReference type="Proteomes" id="UP001295423"/>
    </source>
</evidence>
<feature type="domain" description="ArsA/GET3 Anion-transporting ATPase-like" evidence="3">
    <location>
        <begin position="61"/>
        <end position="360"/>
    </location>
</feature>
<sequence length="943" mass="101819">MYSIGLFGALISVLLQGVDGFGQLSAPRATKLGTVSTTDQVTRLHSLKSFVDDIAQSKKQRIVFCGGKGGVGKTTISSSLAVHFALMDLNVLVVSTDPAHSLGDALDEDLRRGRGEPVVMMDPLTGGRLKAAEVDTDEALSQFQESLAAFDVGKLADALGVSEELLVGLGLQEFSGLLKDPPPGLDELVALGNVMDERSNEFDVIVVDTAPTGHTLRLLALPQFLDGLLGKLIKLRVQLSGLTSTLKSFLGDSGAKERVETLDKAMQQLEKFKMKMSRMEERLRDHETTSFLVVTVPTTLAVKESQRLVSQLKSQGIQVPAIVVNQCVGTDNDSSSEAISQYYNRRKDGQQRWVRELEGALDEVSGSREFRSNGDPAPIALTTLPFFDVELVGIPALGYVGSQHFSRNPNFQHLKAKMEDRSDPKVVICGGKGGVGKTTISSSLGVSLATEGLNVAIVSTDPAHSLGDAIDVDVSGGDMIKCSLAGVPGFVGEGSLSVMEIDPASALSDFKSVVNQALGKGEYASSLDTPDFRKALQGIENVFDTLPAGTDEVVALAKVVSLIRNGAYDCIVLDTAPTGHTLRMLRTPNFIGDLIDRLVTISSKINANPAVKMLLAGTTGSNAVELESVATKAKSQLLSFQMQMYDLEDLFANAESTEFVIVTVATELAVRESARLLNELTFADPEMQVKVRNVVVNQVLKDDGSDTRAFFSHMRGTQSKAIEELESYLSSIPGKATNVSKIQLLDTEPRGVFGLKAVGEELFIPYCITDPSTCEEIGALISAFAAPPDVLLLDGDLGAGKTTFSRGFIRNKLGVKNEAITSPTYLLSNAYSYKSKETVHEIRHMDLYRLSGSHSDEFSPLDLNFVFSKCISLIEWPSRLPKELQPPSKCRLNINMSIIPSTEEREMVLSAPLESTWCDRLRNVVGDGFVDDLLLHCTDRGNK</sequence>
<evidence type="ECO:0000256" key="2">
    <source>
        <dbReference type="SAM" id="SignalP"/>
    </source>
</evidence>
<dbReference type="GO" id="GO:0016887">
    <property type="term" value="F:ATP hydrolysis activity"/>
    <property type="evidence" value="ECO:0007669"/>
    <property type="project" value="InterPro"/>
</dbReference>
<dbReference type="GO" id="GO:0071816">
    <property type="term" value="P:tail-anchored membrane protein insertion into ER membrane"/>
    <property type="evidence" value="ECO:0007669"/>
    <property type="project" value="TreeGrafter"/>
</dbReference>
<comment type="caution">
    <text evidence="4">The sequence shown here is derived from an EMBL/GenBank/DDBJ whole genome shotgun (WGS) entry which is preliminary data.</text>
</comment>
<gene>
    <name evidence="4" type="ORF">CYCCA115_LOCUS10928</name>
</gene>
<proteinExistence type="predicted"/>